<dbReference type="PANTHER" id="PTHR33321">
    <property type="match status" value="1"/>
</dbReference>
<accession>A0AA39CEQ3</accession>
<feature type="region of interest" description="Disordered" evidence="1">
    <location>
        <begin position="237"/>
        <end position="287"/>
    </location>
</feature>
<organism evidence="2 3">
    <name type="scientific">Cladophialophora chaetospira</name>
    <dbReference type="NCBI Taxonomy" id="386627"/>
    <lineage>
        <taxon>Eukaryota</taxon>
        <taxon>Fungi</taxon>
        <taxon>Dikarya</taxon>
        <taxon>Ascomycota</taxon>
        <taxon>Pezizomycotina</taxon>
        <taxon>Eurotiomycetes</taxon>
        <taxon>Chaetothyriomycetidae</taxon>
        <taxon>Chaetothyriales</taxon>
        <taxon>Herpotrichiellaceae</taxon>
        <taxon>Cladophialophora</taxon>
    </lineage>
</organism>
<protein>
    <recommendedName>
        <fullName evidence="4">BSP-domain-containing protein</fullName>
    </recommendedName>
</protein>
<dbReference type="Proteomes" id="UP001172673">
    <property type="component" value="Unassembled WGS sequence"/>
</dbReference>
<dbReference type="PANTHER" id="PTHR33321:SF12">
    <property type="entry name" value="PLANT BASIC SECRETORY PROTEIN (BSP) FAMILY PROTEIN"/>
    <property type="match status" value="1"/>
</dbReference>
<evidence type="ECO:0008006" key="4">
    <source>
        <dbReference type="Google" id="ProtNLM"/>
    </source>
</evidence>
<dbReference type="EMBL" id="JAPDRK010000016">
    <property type="protein sequence ID" value="KAJ9605573.1"/>
    <property type="molecule type" value="Genomic_DNA"/>
</dbReference>
<feature type="region of interest" description="Disordered" evidence="1">
    <location>
        <begin position="1"/>
        <end position="22"/>
    </location>
</feature>
<sequence>MPAIPPRGDAASSDSRKTSTKHVCEDVPLPLTRLEIRDLSGEGAKLFLHTVDAPSILNNAIKTVHAILTPMRLDTPNVRSITLILRDFAGVAYTTGKDIDFEHKEIHFSTEYIESIDPERLKDEITGVLVHEMVHVWQWNGEHSCNGGLIEGIADWVRLKAGLAPPHWRKRCEGCEWDAGYDVTGFFLASLEGEFGKDVVVRMNQQLRHRYVEEEFWREISGGKDVKILWDKYTLSQSEQENRDREEEQRDGEEKQENGEKNQDADRKLPFRKPESPIGSSKDDSPA</sequence>
<evidence type="ECO:0000256" key="1">
    <source>
        <dbReference type="SAM" id="MobiDB-lite"/>
    </source>
</evidence>
<evidence type="ECO:0000313" key="2">
    <source>
        <dbReference type="EMBL" id="KAJ9605573.1"/>
    </source>
</evidence>
<reference evidence="2" key="1">
    <citation type="submission" date="2022-10" db="EMBL/GenBank/DDBJ databases">
        <title>Culturing micro-colonial fungi from biological soil crusts in the Mojave desert and describing Neophaeococcomyces mojavensis, and introducing the new genera and species Taxawa tesnikishii.</title>
        <authorList>
            <person name="Kurbessoian T."/>
            <person name="Stajich J.E."/>
        </authorList>
    </citation>
    <scope>NUCLEOTIDE SEQUENCE</scope>
    <source>
        <strain evidence="2">TK_41</strain>
    </source>
</reference>
<dbReference type="AlphaFoldDB" id="A0AA39CEQ3"/>
<comment type="caution">
    <text evidence="2">The sequence shown here is derived from an EMBL/GenBank/DDBJ whole genome shotgun (WGS) entry which is preliminary data.</text>
</comment>
<evidence type="ECO:0000313" key="3">
    <source>
        <dbReference type="Proteomes" id="UP001172673"/>
    </source>
</evidence>
<proteinExistence type="predicted"/>
<name>A0AA39CEQ3_9EURO</name>
<gene>
    <name evidence="2" type="ORF">H2200_010230</name>
</gene>
<dbReference type="InterPro" id="IPR007541">
    <property type="entry name" value="Uncharacterised_BSP"/>
</dbReference>
<feature type="compositionally biased region" description="Basic and acidic residues" evidence="1">
    <location>
        <begin position="240"/>
        <end position="287"/>
    </location>
</feature>
<dbReference type="Pfam" id="PF04450">
    <property type="entry name" value="BSP"/>
    <property type="match status" value="1"/>
</dbReference>
<keyword evidence="3" id="KW-1185">Reference proteome</keyword>